<keyword evidence="2 8" id="KW-1277">Toxin-antitoxin system</keyword>
<evidence type="ECO:0000256" key="1">
    <source>
        <dbReference type="ARBA" id="ARBA00001946"/>
    </source>
</evidence>
<dbReference type="SUPFAM" id="SSF88723">
    <property type="entry name" value="PIN domain-like"/>
    <property type="match status" value="1"/>
</dbReference>
<dbReference type="InterPro" id="IPR029060">
    <property type="entry name" value="PIN-like_dom_sf"/>
</dbReference>
<dbReference type="GO" id="GO:0090729">
    <property type="term" value="F:toxin activity"/>
    <property type="evidence" value="ECO:0007669"/>
    <property type="project" value="UniProtKB-KW"/>
</dbReference>
<keyword evidence="5 8" id="KW-0378">Hydrolase</keyword>
<dbReference type="InterPro" id="IPR050556">
    <property type="entry name" value="Type_II_TA_system_RNase"/>
</dbReference>
<dbReference type="Pfam" id="PF01850">
    <property type="entry name" value="PIN"/>
    <property type="match status" value="1"/>
</dbReference>
<proteinExistence type="inferred from homology"/>
<dbReference type="PANTHER" id="PTHR33653">
    <property type="entry name" value="RIBONUCLEASE VAPC2"/>
    <property type="match status" value="1"/>
</dbReference>
<comment type="similarity">
    <text evidence="7 8">Belongs to the PINc/VapC protein family.</text>
</comment>
<dbReference type="InterPro" id="IPR002716">
    <property type="entry name" value="PIN_dom"/>
</dbReference>
<feature type="domain" description="PIN" evidence="9">
    <location>
        <begin position="3"/>
        <end position="123"/>
    </location>
</feature>
<dbReference type="KEGG" id="pbro:HOP40_13875"/>
<evidence type="ECO:0000313" key="11">
    <source>
        <dbReference type="Proteomes" id="UP000505377"/>
    </source>
</evidence>
<reference evidence="10 11" key="1">
    <citation type="submission" date="2020-05" db="EMBL/GenBank/DDBJ databases">
        <authorList>
            <person name="Mo P."/>
        </authorList>
    </citation>
    <scope>NUCLEOTIDE SEQUENCE [LARGE SCALE GENOMIC DNA]</scope>
    <source>
        <strain evidence="10 11">Gen01</strain>
    </source>
</reference>
<dbReference type="GO" id="GO:0004540">
    <property type="term" value="F:RNA nuclease activity"/>
    <property type="evidence" value="ECO:0007669"/>
    <property type="project" value="InterPro"/>
</dbReference>
<gene>
    <name evidence="8" type="primary">vapC</name>
    <name evidence="10" type="ORF">HOP40_13875</name>
</gene>
<dbReference type="GO" id="GO:0000287">
    <property type="term" value="F:magnesium ion binding"/>
    <property type="evidence" value="ECO:0007669"/>
    <property type="project" value="UniProtKB-UniRule"/>
</dbReference>
<organism evidence="10 11">
    <name type="scientific">Pseudonocardia broussonetiae</name>
    <dbReference type="NCBI Taxonomy" id="2736640"/>
    <lineage>
        <taxon>Bacteria</taxon>
        <taxon>Bacillati</taxon>
        <taxon>Actinomycetota</taxon>
        <taxon>Actinomycetes</taxon>
        <taxon>Pseudonocardiales</taxon>
        <taxon>Pseudonocardiaceae</taxon>
        <taxon>Pseudonocardia</taxon>
    </lineage>
</organism>
<feature type="binding site" evidence="8">
    <location>
        <position position="98"/>
    </location>
    <ligand>
        <name>Mg(2+)</name>
        <dbReference type="ChEBI" id="CHEBI:18420"/>
    </ligand>
</feature>
<evidence type="ECO:0000313" key="10">
    <source>
        <dbReference type="EMBL" id="QJY46770.1"/>
    </source>
</evidence>
<dbReference type="Gene3D" id="3.40.50.1010">
    <property type="entry name" value="5'-nuclease"/>
    <property type="match status" value="1"/>
</dbReference>
<feature type="binding site" evidence="8">
    <location>
        <position position="5"/>
    </location>
    <ligand>
        <name>Mg(2+)</name>
        <dbReference type="ChEBI" id="CHEBI:18420"/>
    </ligand>
</feature>
<keyword evidence="8" id="KW-0800">Toxin</keyword>
<evidence type="ECO:0000259" key="9">
    <source>
        <dbReference type="Pfam" id="PF01850"/>
    </source>
</evidence>
<dbReference type="EMBL" id="CP053564">
    <property type="protein sequence ID" value="QJY46770.1"/>
    <property type="molecule type" value="Genomic_DNA"/>
</dbReference>
<accession>A0A6M6JI93</accession>
<evidence type="ECO:0000256" key="4">
    <source>
        <dbReference type="ARBA" id="ARBA00022723"/>
    </source>
</evidence>
<dbReference type="RefSeq" id="WP_172158468.1">
    <property type="nucleotide sequence ID" value="NZ_CP053564.1"/>
</dbReference>
<protein>
    <recommendedName>
        <fullName evidence="8">Ribonuclease VapC</fullName>
        <shortName evidence="8">RNase VapC</shortName>
        <ecNumber evidence="8">3.1.-.-</ecNumber>
    </recommendedName>
    <alternativeName>
        <fullName evidence="8">Toxin VapC</fullName>
    </alternativeName>
</protein>
<evidence type="ECO:0000256" key="3">
    <source>
        <dbReference type="ARBA" id="ARBA00022722"/>
    </source>
</evidence>
<keyword evidence="3 8" id="KW-0540">Nuclease</keyword>
<name>A0A6M6JI93_9PSEU</name>
<dbReference type="EC" id="3.1.-.-" evidence="8"/>
<dbReference type="HAMAP" id="MF_00265">
    <property type="entry name" value="VapC_Nob1"/>
    <property type="match status" value="1"/>
</dbReference>
<keyword evidence="6 8" id="KW-0460">Magnesium</keyword>
<evidence type="ECO:0000256" key="7">
    <source>
        <dbReference type="ARBA" id="ARBA00038093"/>
    </source>
</evidence>
<evidence type="ECO:0000256" key="2">
    <source>
        <dbReference type="ARBA" id="ARBA00022649"/>
    </source>
</evidence>
<comment type="function">
    <text evidence="8">Toxic component of a toxin-antitoxin (TA) system. An RNase.</text>
</comment>
<comment type="cofactor">
    <cofactor evidence="1 8">
        <name>Mg(2+)</name>
        <dbReference type="ChEBI" id="CHEBI:18420"/>
    </cofactor>
</comment>
<evidence type="ECO:0000256" key="5">
    <source>
        <dbReference type="ARBA" id="ARBA00022801"/>
    </source>
</evidence>
<dbReference type="CDD" id="cd18756">
    <property type="entry name" value="PIN_MtVapC15-VapC11-like"/>
    <property type="match status" value="1"/>
</dbReference>
<evidence type="ECO:0000256" key="8">
    <source>
        <dbReference type="HAMAP-Rule" id="MF_00265"/>
    </source>
</evidence>
<sequence length="135" mass="14592">MNLVDSSAWIEFLRRTGSAANLEVRRLLREEPGSVAITEPVVVELLAGANSDRSLAQIEKLVDGVVLLPVDAALDYRDAAVVYRAVRARGGTVRKLVDCLIAVVAVRTGAALVHRDRDFDVLAAALPELTVRSFV</sequence>
<keyword evidence="11" id="KW-1185">Reference proteome</keyword>
<dbReference type="AlphaFoldDB" id="A0A6M6JI93"/>
<dbReference type="GO" id="GO:0016787">
    <property type="term" value="F:hydrolase activity"/>
    <property type="evidence" value="ECO:0007669"/>
    <property type="project" value="UniProtKB-KW"/>
</dbReference>
<evidence type="ECO:0000256" key="6">
    <source>
        <dbReference type="ARBA" id="ARBA00022842"/>
    </source>
</evidence>
<dbReference type="PANTHER" id="PTHR33653:SF1">
    <property type="entry name" value="RIBONUCLEASE VAPC2"/>
    <property type="match status" value="1"/>
</dbReference>
<dbReference type="InterPro" id="IPR022907">
    <property type="entry name" value="VapC_family"/>
</dbReference>
<keyword evidence="4 8" id="KW-0479">Metal-binding</keyword>
<dbReference type="Proteomes" id="UP000505377">
    <property type="component" value="Chromosome"/>
</dbReference>